<evidence type="ECO:0000313" key="9">
    <source>
        <dbReference type="EMBL" id="AWK76290.1"/>
    </source>
</evidence>
<dbReference type="GO" id="GO:0005886">
    <property type="term" value="C:plasma membrane"/>
    <property type="evidence" value="ECO:0007669"/>
    <property type="project" value="UniProtKB-SubCell"/>
</dbReference>
<dbReference type="SUPFAM" id="SSF81345">
    <property type="entry name" value="ABC transporter involved in vitamin B12 uptake, BtuC"/>
    <property type="match status" value="1"/>
</dbReference>
<evidence type="ECO:0000313" key="10">
    <source>
        <dbReference type="Proteomes" id="UP000245711"/>
    </source>
</evidence>
<comment type="similarity">
    <text evidence="2">Belongs to the binding-protein-dependent transport system permease family. FecCD subfamily.</text>
</comment>
<evidence type="ECO:0000256" key="2">
    <source>
        <dbReference type="ARBA" id="ARBA00007935"/>
    </source>
</evidence>
<evidence type="ECO:0000256" key="3">
    <source>
        <dbReference type="ARBA" id="ARBA00022448"/>
    </source>
</evidence>
<dbReference type="GO" id="GO:0022857">
    <property type="term" value="F:transmembrane transporter activity"/>
    <property type="evidence" value="ECO:0007669"/>
    <property type="project" value="InterPro"/>
</dbReference>
<keyword evidence="7 8" id="KW-0472">Membrane</keyword>
<evidence type="ECO:0000256" key="8">
    <source>
        <dbReference type="SAM" id="Phobius"/>
    </source>
</evidence>
<comment type="subcellular location">
    <subcellularLocation>
        <location evidence="1">Cell membrane</location>
        <topology evidence="1">Multi-pass membrane protein</topology>
    </subcellularLocation>
</comment>
<keyword evidence="10" id="KW-1185">Reference proteome</keyword>
<keyword evidence="5 8" id="KW-0812">Transmembrane</keyword>
<gene>
    <name evidence="9" type="ORF">CBI38_33065</name>
</gene>
<geneLocation type="plasmid" evidence="10">
    <name>prb98</name>
</geneLocation>
<evidence type="ECO:0000256" key="1">
    <source>
        <dbReference type="ARBA" id="ARBA00004651"/>
    </source>
</evidence>
<feature type="transmembrane region" description="Helical" evidence="8">
    <location>
        <begin position="37"/>
        <end position="54"/>
    </location>
</feature>
<keyword evidence="3" id="KW-0813">Transport</keyword>
<dbReference type="InterPro" id="IPR037294">
    <property type="entry name" value="ABC_BtuC-like"/>
</dbReference>
<evidence type="ECO:0000256" key="4">
    <source>
        <dbReference type="ARBA" id="ARBA00022475"/>
    </source>
</evidence>
<dbReference type="EMBL" id="CP021355">
    <property type="protein sequence ID" value="AWK76290.1"/>
    <property type="molecule type" value="Genomic_DNA"/>
</dbReference>
<evidence type="ECO:0000256" key="6">
    <source>
        <dbReference type="ARBA" id="ARBA00022989"/>
    </source>
</evidence>
<keyword evidence="4" id="KW-1003">Cell membrane</keyword>
<name>A0A2S2C5Z1_9NOCA</name>
<sequence length="60" mass="6120">MYPRCAFPGPWSRLLVGPALGLAGALMQGATGYPLPIQGSILGINAGAALAVLSRSRRLA</sequence>
<accession>A0A2S2C5Z1</accession>
<evidence type="ECO:0000256" key="5">
    <source>
        <dbReference type="ARBA" id="ARBA00022692"/>
    </source>
</evidence>
<reference evidence="9 10" key="1">
    <citation type="submission" date="2017-05" db="EMBL/GenBank/DDBJ databases">
        <title>Isolation of Rhodococcus sp. S2-17 biodegrading of BP-3.</title>
        <authorList>
            <person name="Lee Y."/>
            <person name="Kim K.H."/>
            <person name="Chun B.H."/>
            <person name="Jung H.S."/>
            <person name="Jeon C.O."/>
        </authorList>
    </citation>
    <scope>NUCLEOTIDE SEQUENCE [LARGE SCALE GENOMIC DNA]</scope>
    <source>
        <strain evidence="9 10">S2-17</strain>
        <plasmid evidence="10">prb98</plasmid>
    </source>
</reference>
<dbReference type="Pfam" id="PF01032">
    <property type="entry name" value="FecCD"/>
    <property type="match status" value="1"/>
</dbReference>
<dbReference type="InterPro" id="IPR000522">
    <property type="entry name" value="ABC_transptr_permease_BtuC"/>
</dbReference>
<organism evidence="9 10">
    <name type="scientific">Rhodococcus oxybenzonivorans</name>
    <dbReference type="NCBI Taxonomy" id="1990687"/>
    <lineage>
        <taxon>Bacteria</taxon>
        <taxon>Bacillati</taxon>
        <taxon>Actinomycetota</taxon>
        <taxon>Actinomycetes</taxon>
        <taxon>Mycobacteriales</taxon>
        <taxon>Nocardiaceae</taxon>
        <taxon>Rhodococcus</taxon>
    </lineage>
</organism>
<protein>
    <submittedName>
        <fullName evidence="9">Uncharacterized protein</fullName>
    </submittedName>
</protein>
<keyword evidence="9" id="KW-0614">Plasmid</keyword>
<dbReference type="KEGG" id="roz:CBI38_33065"/>
<dbReference type="AlphaFoldDB" id="A0A2S2C5Z1"/>
<evidence type="ECO:0000256" key="7">
    <source>
        <dbReference type="ARBA" id="ARBA00023136"/>
    </source>
</evidence>
<keyword evidence="6 8" id="KW-1133">Transmembrane helix</keyword>
<proteinExistence type="inferred from homology"/>
<dbReference type="Proteomes" id="UP000245711">
    <property type="component" value="Plasmid pRB98"/>
</dbReference>
<dbReference type="Gene3D" id="1.10.3470.10">
    <property type="entry name" value="ABC transporter involved in vitamin B12 uptake, BtuC"/>
    <property type="match status" value="1"/>
</dbReference>